<dbReference type="Proteomes" id="UP001177003">
    <property type="component" value="Chromosome 8"/>
</dbReference>
<dbReference type="AlphaFoldDB" id="A0AA35ZSS6"/>
<dbReference type="InterPro" id="IPR000477">
    <property type="entry name" value="RT_dom"/>
</dbReference>
<dbReference type="EMBL" id="OX465084">
    <property type="protein sequence ID" value="CAI9297664.1"/>
    <property type="molecule type" value="Genomic_DNA"/>
</dbReference>
<dbReference type="Pfam" id="PF00078">
    <property type="entry name" value="RVT_1"/>
    <property type="match status" value="1"/>
</dbReference>
<evidence type="ECO:0000313" key="3">
    <source>
        <dbReference type="Proteomes" id="UP001177003"/>
    </source>
</evidence>
<reference evidence="2" key="1">
    <citation type="submission" date="2023-04" db="EMBL/GenBank/DDBJ databases">
        <authorList>
            <person name="Vijverberg K."/>
            <person name="Xiong W."/>
            <person name="Schranz E."/>
        </authorList>
    </citation>
    <scope>NUCLEOTIDE SEQUENCE</scope>
</reference>
<evidence type="ECO:0000313" key="2">
    <source>
        <dbReference type="EMBL" id="CAI9297664.1"/>
    </source>
</evidence>
<organism evidence="2 3">
    <name type="scientific">Lactuca saligna</name>
    <name type="common">Willowleaf lettuce</name>
    <dbReference type="NCBI Taxonomy" id="75948"/>
    <lineage>
        <taxon>Eukaryota</taxon>
        <taxon>Viridiplantae</taxon>
        <taxon>Streptophyta</taxon>
        <taxon>Embryophyta</taxon>
        <taxon>Tracheophyta</taxon>
        <taxon>Spermatophyta</taxon>
        <taxon>Magnoliopsida</taxon>
        <taxon>eudicotyledons</taxon>
        <taxon>Gunneridae</taxon>
        <taxon>Pentapetalae</taxon>
        <taxon>asterids</taxon>
        <taxon>campanulids</taxon>
        <taxon>Asterales</taxon>
        <taxon>Asteraceae</taxon>
        <taxon>Cichorioideae</taxon>
        <taxon>Cichorieae</taxon>
        <taxon>Lactucinae</taxon>
        <taxon>Lactuca</taxon>
    </lineage>
</organism>
<dbReference type="PANTHER" id="PTHR24559">
    <property type="entry name" value="TRANSPOSON TY3-I GAG-POL POLYPROTEIN"/>
    <property type="match status" value="1"/>
</dbReference>
<dbReference type="PANTHER" id="PTHR24559:SF444">
    <property type="entry name" value="REVERSE TRANSCRIPTASE DOMAIN-CONTAINING PROTEIN"/>
    <property type="match status" value="1"/>
</dbReference>
<feature type="domain" description="Reverse transcriptase" evidence="1">
    <location>
        <begin position="133"/>
        <end position="200"/>
    </location>
</feature>
<dbReference type="InterPro" id="IPR043128">
    <property type="entry name" value="Rev_trsase/Diguanyl_cyclase"/>
</dbReference>
<gene>
    <name evidence="2" type="ORF">LSALG_LOCUS36460</name>
</gene>
<proteinExistence type="predicted"/>
<sequence length="215" mass="24164">MAAAAIHGSTKERERKRKDGLNVTYSAFPMAHDLHNDDTKGFIDSHWFSDNSVAMATFKGSVAVGSAQRRGSRHLSLIGTMNEREVVVDDFTHGGWISPRFRVSPCDEGKPRVYSPLKRSKPVKGSVIFRIINMDNMFSNQVGRNIEVYVDDIVIKRKNEINLLSDIAEIFDTLRKANMKLNPKKCTFGVETGQFLGYMITKEGIQANPEKKSKP</sequence>
<keyword evidence="3" id="KW-1185">Reference proteome</keyword>
<dbReference type="Gene3D" id="3.30.70.270">
    <property type="match status" value="1"/>
</dbReference>
<protein>
    <recommendedName>
        <fullName evidence="1">Reverse transcriptase domain-containing protein</fullName>
    </recommendedName>
</protein>
<dbReference type="SUPFAM" id="SSF56672">
    <property type="entry name" value="DNA/RNA polymerases"/>
    <property type="match status" value="1"/>
</dbReference>
<dbReference type="InterPro" id="IPR043502">
    <property type="entry name" value="DNA/RNA_pol_sf"/>
</dbReference>
<dbReference type="InterPro" id="IPR053134">
    <property type="entry name" value="RNA-dir_DNA_polymerase"/>
</dbReference>
<evidence type="ECO:0000259" key="1">
    <source>
        <dbReference type="Pfam" id="PF00078"/>
    </source>
</evidence>
<name>A0AA35ZSS6_LACSI</name>
<accession>A0AA35ZSS6</accession>